<proteinExistence type="predicted"/>
<dbReference type="GO" id="GO:0006351">
    <property type="term" value="P:DNA-templated transcription"/>
    <property type="evidence" value="ECO:0007669"/>
    <property type="project" value="InterPro"/>
</dbReference>
<evidence type="ECO:0000313" key="4">
    <source>
        <dbReference type="EMBL" id="OKL64225.1"/>
    </source>
</evidence>
<dbReference type="InterPro" id="IPR007219">
    <property type="entry name" value="XnlR_reg_dom"/>
</dbReference>
<feature type="compositionally biased region" description="Basic and acidic residues" evidence="2">
    <location>
        <begin position="118"/>
        <end position="129"/>
    </location>
</feature>
<dbReference type="EMBL" id="LFMY01000001">
    <property type="protein sequence ID" value="OKL64225.1"/>
    <property type="molecule type" value="Genomic_DNA"/>
</dbReference>
<feature type="compositionally biased region" description="Polar residues" evidence="2">
    <location>
        <begin position="103"/>
        <end position="116"/>
    </location>
</feature>
<organism evidence="4 5">
    <name type="scientific">Talaromyces atroroseus</name>
    <dbReference type="NCBI Taxonomy" id="1441469"/>
    <lineage>
        <taxon>Eukaryota</taxon>
        <taxon>Fungi</taxon>
        <taxon>Dikarya</taxon>
        <taxon>Ascomycota</taxon>
        <taxon>Pezizomycotina</taxon>
        <taxon>Eurotiomycetes</taxon>
        <taxon>Eurotiomycetidae</taxon>
        <taxon>Eurotiales</taxon>
        <taxon>Trichocomaceae</taxon>
        <taxon>Talaromyces</taxon>
        <taxon>Talaromyces sect. Trachyspermi</taxon>
    </lineage>
</organism>
<feature type="region of interest" description="Disordered" evidence="2">
    <location>
        <begin position="154"/>
        <end position="175"/>
    </location>
</feature>
<accession>A0A225BBE3</accession>
<evidence type="ECO:0000313" key="5">
    <source>
        <dbReference type="Proteomes" id="UP000214365"/>
    </source>
</evidence>
<name>A0A225BBE3_TALAT</name>
<sequence length="772" mass="85973">MSGELVNHAVKEKLNARVISPDVETAERQALYAATLMERGKNPKVQTYEEVIRKMSLRFGVSDEQLMSNAMTSDSKQAALGDESDTASVLTKARSIFAGDGSQCRSRSPSAGTFSGTDRVEEDFNRDSTSRATGYIGKSSEMCWLQNLRQKVNGDIPETGQSSSPPTPPGNDDDGLIASINFYADNKDFDFAEDVQAYAIPSNKSAETLLRAYFKSVHPSFPIIGMSTFISQYQMFFSQPGVKPGNKWLAILNLIFATAAVYARLVVADWKMELEHHTVYFKRARVLSMRDTLFDHPDLQQLQIEGLTSFYLLATGQINRSWKVSGSAIRGAISLGLHLRNVGISTSDASKEIRYRVWWALYTLDHMLNVITGRPSCIVDGACTTPVPIPFDESDFQKTEAAQMLGNHSRKGSWIHEWNPSSSTLPRPSQAGDNKTEPVVIKSETGNSDWLKSLPPSMSLYFFHLASLASISKRANMKLYSSEAMQAPWASLEFTIQSLTLEINAWLATLPKSYDFSLLPDSPNLLAQKTGLAFAYYSTKISVSRPCLCQLEKDCQTEGIYEFCSKTAAQCVDAATQMINILPGTIEAQALYKVSPWWCTLHYIMQATTVLLLELSFRAEHVPERAVEVSQALKKAVKWLFELSHSSDSAHRAWKLCDSCLRILAQPLNLDISDLPDEELMIDPSDSFASVLESSLLEQQIPTPLPYLESDAFDFLDKNQMQQSQSQAPLQTNNFDEYLPYDPSTGQITGSFFPSSAGIDMDFDYMWDSSVF</sequence>
<gene>
    <name evidence="4" type="ORF">UA08_01026</name>
</gene>
<dbReference type="CDD" id="cd12148">
    <property type="entry name" value="fungal_TF_MHR"/>
    <property type="match status" value="1"/>
</dbReference>
<dbReference type="AlphaFoldDB" id="A0A225BBE3"/>
<dbReference type="Proteomes" id="UP000214365">
    <property type="component" value="Unassembled WGS sequence"/>
</dbReference>
<evidence type="ECO:0000256" key="2">
    <source>
        <dbReference type="SAM" id="MobiDB-lite"/>
    </source>
</evidence>
<reference evidence="4 5" key="1">
    <citation type="submission" date="2015-06" db="EMBL/GenBank/DDBJ databases">
        <title>Talaromyces atroroseus IBT 11181 draft genome.</title>
        <authorList>
            <person name="Rasmussen K.B."/>
            <person name="Rasmussen S."/>
            <person name="Petersen B."/>
            <person name="Sicheritz-Ponten T."/>
            <person name="Mortensen U.H."/>
            <person name="Thrane U."/>
        </authorList>
    </citation>
    <scope>NUCLEOTIDE SEQUENCE [LARGE SCALE GENOMIC DNA]</scope>
    <source>
        <strain evidence="4 5">IBT 11181</strain>
    </source>
</reference>
<dbReference type="GeneID" id="31000781"/>
<keyword evidence="1" id="KW-0539">Nucleus</keyword>
<dbReference type="InterPro" id="IPR053230">
    <property type="entry name" value="Trans_reg_galc"/>
</dbReference>
<dbReference type="GO" id="GO:0008270">
    <property type="term" value="F:zinc ion binding"/>
    <property type="evidence" value="ECO:0007669"/>
    <property type="project" value="InterPro"/>
</dbReference>
<dbReference type="Pfam" id="PF04082">
    <property type="entry name" value="Fungal_trans"/>
    <property type="match status" value="1"/>
</dbReference>
<evidence type="ECO:0000259" key="3">
    <source>
        <dbReference type="SMART" id="SM00906"/>
    </source>
</evidence>
<evidence type="ECO:0000256" key="1">
    <source>
        <dbReference type="ARBA" id="ARBA00023242"/>
    </source>
</evidence>
<dbReference type="PANTHER" id="PTHR47654:SF3">
    <property type="entry name" value="ZN(II)2CYS6 TRANSCRIPTION FACTOR (EUROFUNG)"/>
    <property type="match status" value="1"/>
</dbReference>
<dbReference type="STRING" id="1441469.A0A225BBE3"/>
<dbReference type="OrthoDB" id="5296287at2759"/>
<keyword evidence="5" id="KW-1185">Reference proteome</keyword>
<dbReference type="PANTHER" id="PTHR47654">
    <property type="entry name" value="ZN(II)2CYS6 TRANSCRIPTION FACTOR (EUROFUNG)-RELATED"/>
    <property type="match status" value="1"/>
</dbReference>
<dbReference type="RefSeq" id="XP_020124346.1">
    <property type="nucleotide sequence ID" value="XM_020259768.1"/>
</dbReference>
<protein>
    <recommendedName>
        <fullName evidence="3">Xylanolytic transcriptional activator regulatory domain-containing protein</fullName>
    </recommendedName>
</protein>
<dbReference type="SMART" id="SM00906">
    <property type="entry name" value="Fungal_trans"/>
    <property type="match status" value="1"/>
</dbReference>
<dbReference type="GO" id="GO:0003677">
    <property type="term" value="F:DNA binding"/>
    <property type="evidence" value="ECO:0007669"/>
    <property type="project" value="InterPro"/>
</dbReference>
<feature type="domain" description="Xylanolytic transcriptional activator regulatory" evidence="3">
    <location>
        <begin position="321"/>
        <end position="394"/>
    </location>
</feature>
<feature type="region of interest" description="Disordered" evidence="2">
    <location>
        <begin position="100"/>
        <end position="131"/>
    </location>
</feature>
<comment type="caution">
    <text evidence="4">The sequence shown here is derived from an EMBL/GenBank/DDBJ whole genome shotgun (WGS) entry which is preliminary data.</text>
</comment>